<evidence type="ECO:0000256" key="5">
    <source>
        <dbReference type="ARBA" id="ARBA00022723"/>
    </source>
</evidence>
<evidence type="ECO:0000256" key="1">
    <source>
        <dbReference type="ARBA" id="ARBA00001971"/>
    </source>
</evidence>
<evidence type="ECO:0000256" key="2">
    <source>
        <dbReference type="ARBA" id="ARBA00005179"/>
    </source>
</evidence>
<dbReference type="InterPro" id="IPR050364">
    <property type="entry name" value="Cytochrome_P450_fung"/>
</dbReference>
<evidence type="ECO:0000256" key="11">
    <source>
        <dbReference type="SAM" id="Phobius"/>
    </source>
</evidence>
<evidence type="ECO:0000256" key="7">
    <source>
        <dbReference type="ARBA" id="ARBA00023004"/>
    </source>
</evidence>
<sequence>MLADSLNAQNLAIIAAGFLTLYITYTRTRHATRLKANGLRFPAGPKGYPIIGNLFDIPQEHQWLTFASWKRTYGDVVGLSIFGKPIIVLNSRHAIKELLVKRSAIYSDRPKLIMLRQWAGWDWCLPMLGYGEEMHQQRKLMNACLNATSIRQYHALMTKETRDFCVRLLKDPKKHLELNRRMAGANILKMTYGYSIAEENDSYVDKIEQLSVKMTPLGAAGSHPVDLFPALANLPPFLFGKQFAAIVTEVKQIMDELLVVPYHETLSQMATGSHIPSLLSELVESHRQGDGSVKNERAIQAATAITYIGSSTNTVSSLDTFILAMMSYPEVQKKAQRVMDDYLRGARLPEYSDRDSLPYIEAVILETFRWKPVAPLALPHFLMQDDEYNGYLFPAGSLIFSNSWQCFNDEEDYPEPSKFIPDRFMNTEGTAINPDVLNPREIAFGFGRRICPGRHMADASLWISIATLLTTFNMSKPVDENGHVIEPDLEYECGPAVSHPKPFKCDFVPRSQVAIDLLHASTKEGA</sequence>
<dbReference type="Pfam" id="PF00067">
    <property type="entry name" value="p450"/>
    <property type="match status" value="1"/>
</dbReference>
<evidence type="ECO:0000256" key="3">
    <source>
        <dbReference type="ARBA" id="ARBA00010617"/>
    </source>
</evidence>
<accession>A0A164W7I4</accession>
<dbReference type="PANTHER" id="PTHR46300:SF7">
    <property type="entry name" value="P450, PUTATIVE (EUROFUNG)-RELATED"/>
    <property type="match status" value="1"/>
</dbReference>
<dbReference type="STRING" id="1314777.A0A164W7I4"/>
<comment type="similarity">
    <text evidence="3 10">Belongs to the cytochrome P450 family.</text>
</comment>
<dbReference type="InterPro" id="IPR001128">
    <property type="entry name" value="Cyt_P450"/>
</dbReference>
<protein>
    <submittedName>
        <fullName evidence="12">Cytochrome P450</fullName>
    </submittedName>
</protein>
<keyword evidence="11" id="KW-1133">Transmembrane helix</keyword>
<dbReference type="PRINTS" id="PR00385">
    <property type="entry name" value="P450"/>
</dbReference>
<keyword evidence="6 10" id="KW-0560">Oxidoreductase</keyword>
<feature type="transmembrane region" description="Helical" evidence="11">
    <location>
        <begin position="6"/>
        <end position="25"/>
    </location>
</feature>
<feature type="binding site" description="axial binding residue" evidence="9">
    <location>
        <position position="451"/>
    </location>
    <ligand>
        <name>heme</name>
        <dbReference type="ChEBI" id="CHEBI:30413"/>
    </ligand>
    <ligandPart>
        <name>Fe</name>
        <dbReference type="ChEBI" id="CHEBI:18248"/>
    </ligandPart>
</feature>
<evidence type="ECO:0000256" key="10">
    <source>
        <dbReference type="RuleBase" id="RU000461"/>
    </source>
</evidence>
<dbReference type="PRINTS" id="PR00463">
    <property type="entry name" value="EP450I"/>
</dbReference>
<evidence type="ECO:0000313" key="13">
    <source>
        <dbReference type="Proteomes" id="UP000076722"/>
    </source>
</evidence>
<dbReference type="PROSITE" id="PS00086">
    <property type="entry name" value="CYTOCHROME_P450"/>
    <property type="match status" value="1"/>
</dbReference>
<evidence type="ECO:0000256" key="4">
    <source>
        <dbReference type="ARBA" id="ARBA00022617"/>
    </source>
</evidence>
<dbReference type="InterPro" id="IPR017972">
    <property type="entry name" value="Cyt_P450_CS"/>
</dbReference>
<dbReference type="Proteomes" id="UP000076722">
    <property type="component" value="Unassembled WGS sequence"/>
</dbReference>
<dbReference type="GO" id="GO:0016705">
    <property type="term" value="F:oxidoreductase activity, acting on paired donors, with incorporation or reduction of molecular oxygen"/>
    <property type="evidence" value="ECO:0007669"/>
    <property type="project" value="InterPro"/>
</dbReference>
<keyword evidence="11" id="KW-0472">Membrane</keyword>
<dbReference type="OrthoDB" id="2789670at2759"/>
<keyword evidence="8 10" id="KW-0503">Monooxygenase</keyword>
<comment type="pathway">
    <text evidence="2">Secondary metabolite biosynthesis.</text>
</comment>
<evidence type="ECO:0000256" key="9">
    <source>
        <dbReference type="PIRSR" id="PIRSR602401-1"/>
    </source>
</evidence>
<gene>
    <name evidence="12" type="ORF">SISNIDRAFT_409446</name>
</gene>
<dbReference type="InterPro" id="IPR002401">
    <property type="entry name" value="Cyt_P450_E_grp-I"/>
</dbReference>
<evidence type="ECO:0000256" key="6">
    <source>
        <dbReference type="ARBA" id="ARBA00023002"/>
    </source>
</evidence>
<evidence type="ECO:0000256" key="8">
    <source>
        <dbReference type="ARBA" id="ARBA00023033"/>
    </source>
</evidence>
<dbReference type="EMBL" id="KV419403">
    <property type="protein sequence ID" value="KZS94802.1"/>
    <property type="molecule type" value="Genomic_DNA"/>
</dbReference>
<keyword evidence="4 9" id="KW-0349">Heme</keyword>
<evidence type="ECO:0000313" key="12">
    <source>
        <dbReference type="EMBL" id="KZS94802.1"/>
    </source>
</evidence>
<keyword evidence="5 9" id="KW-0479">Metal-binding</keyword>
<dbReference type="InterPro" id="IPR036396">
    <property type="entry name" value="Cyt_P450_sf"/>
</dbReference>
<proteinExistence type="inferred from homology"/>
<dbReference type="AlphaFoldDB" id="A0A164W7I4"/>
<organism evidence="12 13">
    <name type="scientific">Sistotremastrum niveocremeum HHB9708</name>
    <dbReference type="NCBI Taxonomy" id="1314777"/>
    <lineage>
        <taxon>Eukaryota</taxon>
        <taxon>Fungi</taxon>
        <taxon>Dikarya</taxon>
        <taxon>Basidiomycota</taxon>
        <taxon>Agaricomycotina</taxon>
        <taxon>Agaricomycetes</taxon>
        <taxon>Sistotremastrales</taxon>
        <taxon>Sistotremastraceae</taxon>
        <taxon>Sertulicium</taxon>
        <taxon>Sertulicium niveocremeum</taxon>
    </lineage>
</organism>
<dbReference type="GO" id="GO:0020037">
    <property type="term" value="F:heme binding"/>
    <property type="evidence" value="ECO:0007669"/>
    <property type="project" value="InterPro"/>
</dbReference>
<dbReference type="SUPFAM" id="SSF48264">
    <property type="entry name" value="Cytochrome P450"/>
    <property type="match status" value="1"/>
</dbReference>
<keyword evidence="13" id="KW-1185">Reference proteome</keyword>
<reference evidence="12 13" key="1">
    <citation type="journal article" date="2016" name="Mol. Biol. Evol.">
        <title>Comparative Genomics of Early-Diverging Mushroom-Forming Fungi Provides Insights into the Origins of Lignocellulose Decay Capabilities.</title>
        <authorList>
            <person name="Nagy L.G."/>
            <person name="Riley R."/>
            <person name="Tritt A."/>
            <person name="Adam C."/>
            <person name="Daum C."/>
            <person name="Floudas D."/>
            <person name="Sun H."/>
            <person name="Yadav J.S."/>
            <person name="Pangilinan J."/>
            <person name="Larsson K.H."/>
            <person name="Matsuura K."/>
            <person name="Barry K."/>
            <person name="Labutti K."/>
            <person name="Kuo R."/>
            <person name="Ohm R.A."/>
            <person name="Bhattacharya S.S."/>
            <person name="Shirouzu T."/>
            <person name="Yoshinaga Y."/>
            <person name="Martin F.M."/>
            <person name="Grigoriev I.V."/>
            <person name="Hibbett D.S."/>
        </authorList>
    </citation>
    <scope>NUCLEOTIDE SEQUENCE [LARGE SCALE GENOMIC DNA]</scope>
    <source>
        <strain evidence="12 13">HHB9708</strain>
    </source>
</reference>
<dbReference type="PANTHER" id="PTHR46300">
    <property type="entry name" value="P450, PUTATIVE (EUROFUNG)-RELATED-RELATED"/>
    <property type="match status" value="1"/>
</dbReference>
<name>A0A164W7I4_9AGAM</name>
<dbReference type="GO" id="GO:0005506">
    <property type="term" value="F:iron ion binding"/>
    <property type="evidence" value="ECO:0007669"/>
    <property type="project" value="InterPro"/>
</dbReference>
<dbReference type="CDD" id="cd11065">
    <property type="entry name" value="CYP64-like"/>
    <property type="match status" value="1"/>
</dbReference>
<keyword evidence="11" id="KW-0812">Transmembrane</keyword>
<dbReference type="GO" id="GO:0004497">
    <property type="term" value="F:monooxygenase activity"/>
    <property type="evidence" value="ECO:0007669"/>
    <property type="project" value="UniProtKB-KW"/>
</dbReference>
<comment type="cofactor">
    <cofactor evidence="1 9">
        <name>heme</name>
        <dbReference type="ChEBI" id="CHEBI:30413"/>
    </cofactor>
</comment>
<dbReference type="Gene3D" id="1.10.630.10">
    <property type="entry name" value="Cytochrome P450"/>
    <property type="match status" value="1"/>
</dbReference>
<keyword evidence="7 9" id="KW-0408">Iron</keyword>